<feature type="transmembrane region" description="Helical" evidence="5">
    <location>
        <begin position="176"/>
        <end position="194"/>
    </location>
</feature>
<keyword evidence="2 5" id="KW-0812">Transmembrane</keyword>
<dbReference type="PANTHER" id="PTHR11562:SF17">
    <property type="entry name" value="RE54080P-RELATED"/>
    <property type="match status" value="1"/>
</dbReference>
<sequence length="208" mass="22476">MSNSCSELEKHLASLHGPKRRILWLVLVINLVMFLVEGIAGWLAQSNALMADALDMLGDSAIYGFSLFVIQHDPVWRTRAGILKGAIMSVFALGILSSAIYRVYYHAVPDASTMGIIGGLALAANLFCAYLLLRFKDDDINMRSAWLCSRNDVLANLGVLAAAGGVAWTGSHWPDLAVGVVIAGLILQSSFGIFKDARLELKNNQATL</sequence>
<dbReference type="GO" id="GO:0005385">
    <property type="term" value="F:zinc ion transmembrane transporter activity"/>
    <property type="evidence" value="ECO:0007669"/>
    <property type="project" value="TreeGrafter"/>
</dbReference>
<evidence type="ECO:0000259" key="6">
    <source>
        <dbReference type="Pfam" id="PF01545"/>
    </source>
</evidence>
<evidence type="ECO:0000256" key="4">
    <source>
        <dbReference type="ARBA" id="ARBA00023136"/>
    </source>
</evidence>
<dbReference type="Gene3D" id="1.20.1510.10">
    <property type="entry name" value="Cation efflux protein transmembrane domain"/>
    <property type="match status" value="1"/>
</dbReference>
<keyword evidence="3 5" id="KW-1133">Transmembrane helix</keyword>
<feature type="transmembrane region" description="Helical" evidence="5">
    <location>
        <begin position="82"/>
        <end position="105"/>
    </location>
</feature>
<evidence type="ECO:0000256" key="1">
    <source>
        <dbReference type="ARBA" id="ARBA00004141"/>
    </source>
</evidence>
<dbReference type="InterPro" id="IPR027469">
    <property type="entry name" value="Cation_efflux_TMD_sf"/>
</dbReference>
<reference evidence="7" key="1">
    <citation type="submission" date="2018-05" db="EMBL/GenBank/DDBJ databases">
        <authorList>
            <person name="Lanie J.A."/>
            <person name="Ng W.-L."/>
            <person name="Kazmierczak K.M."/>
            <person name="Andrzejewski T.M."/>
            <person name="Davidsen T.M."/>
            <person name="Wayne K.J."/>
            <person name="Tettelin H."/>
            <person name="Glass J.I."/>
            <person name="Rusch D."/>
            <person name="Podicherti R."/>
            <person name="Tsui H.-C.T."/>
            <person name="Winkler M.E."/>
        </authorList>
    </citation>
    <scope>NUCLEOTIDE SEQUENCE</scope>
</reference>
<evidence type="ECO:0000256" key="5">
    <source>
        <dbReference type="SAM" id="Phobius"/>
    </source>
</evidence>
<name>A0A382EEE6_9ZZZZ</name>
<dbReference type="PANTHER" id="PTHR11562">
    <property type="entry name" value="CATION EFFLUX PROTEIN/ ZINC TRANSPORTER"/>
    <property type="match status" value="1"/>
</dbReference>
<dbReference type="InterPro" id="IPR058533">
    <property type="entry name" value="Cation_efflux_TM"/>
</dbReference>
<gene>
    <name evidence="7" type="ORF">METZ01_LOCUS201633</name>
</gene>
<feature type="domain" description="Cation efflux protein transmembrane" evidence="6">
    <location>
        <begin position="80"/>
        <end position="201"/>
    </location>
</feature>
<feature type="transmembrane region" description="Helical" evidence="5">
    <location>
        <begin position="21"/>
        <end position="43"/>
    </location>
</feature>
<dbReference type="GO" id="GO:0005886">
    <property type="term" value="C:plasma membrane"/>
    <property type="evidence" value="ECO:0007669"/>
    <property type="project" value="TreeGrafter"/>
</dbReference>
<dbReference type="InterPro" id="IPR002524">
    <property type="entry name" value="Cation_efflux"/>
</dbReference>
<dbReference type="EMBL" id="UINC01043977">
    <property type="protein sequence ID" value="SVB48779.1"/>
    <property type="molecule type" value="Genomic_DNA"/>
</dbReference>
<evidence type="ECO:0000256" key="2">
    <source>
        <dbReference type="ARBA" id="ARBA00022692"/>
    </source>
</evidence>
<keyword evidence="4 5" id="KW-0472">Membrane</keyword>
<proteinExistence type="predicted"/>
<accession>A0A382EEE6</accession>
<dbReference type="Pfam" id="PF01545">
    <property type="entry name" value="Cation_efflux"/>
    <property type="match status" value="2"/>
</dbReference>
<dbReference type="InterPro" id="IPR050681">
    <property type="entry name" value="CDF/SLC30A"/>
</dbReference>
<evidence type="ECO:0000313" key="7">
    <source>
        <dbReference type="EMBL" id="SVB48779.1"/>
    </source>
</evidence>
<feature type="transmembrane region" description="Helical" evidence="5">
    <location>
        <begin position="153"/>
        <end position="170"/>
    </location>
</feature>
<dbReference type="NCBIfam" id="TIGR01297">
    <property type="entry name" value="CDF"/>
    <property type="match status" value="1"/>
</dbReference>
<feature type="transmembrane region" description="Helical" evidence="5">
    <location>
        <begin position="49"/>
        <end position="70"/>
    </location>
</feature>
<feature type="transmembrane region" description="Helical" evidence="5">
    <location>
        <begin position="111"/>
        <end position="133"/>
    </location>
</feature>
<organism evidence="7">
    <name type="scientific">marine metagenome</name>
    <dbReference type="NCBI Taxonomy" id="408172"/>
    <lineage>
        <taxon>unclassified sequences</taxon>
        <taxon>metagenomes</taxon>
        <taxon>ecological metagenomes</taxon>
    </lineage>
</organism>
<comment type="subcellular location">
    <subcellularLocation>
        <location evidence="1">Membrane</location>
        <topology evidence="1">Multi-pass membrane protein</topology>
    </subcellularLocation>
</comment>
<feature type="domain" description="Cation efflux protein transmembrane" evidence="6">
    <location>
        <begin position="23"/>
        <end position="70"/>
    </location>
</feature>
<dbReference type="SUPFAM" id="SSF161111">
    <property type="entry name" value="Cation efflux protein transmembrane domain-like"/>
    <property type="match status" value="1"/>
</dbReference>
<evidence type="ECO:0000256" key="3">
    <source>
        <dbReference type="ARBA" id="ARBA00022989"/>
    </source>
</evidence>
<protein>
    <recommendedName>
        <fullName evidence="6">Cation efflux protein transmembrane domain-containing protein</fullName>
    </recommendedName>
</protein>
<dbReference type="AlphaFoldDB" id="A0A382EEE6"/>